<feature type="domain" description="Beta-lactamase-related" evidence="1">
    <location>
        <begin position="6"/>
        <end position="364"/>
    </location>
</feature>
<dbReference type="Proteomes" id="UP000298159">
    <property type="component" value="Unassembled WGS sequence"/>
</dbReference>
<dbReference type="PROSITE" id="PS00146">
    <property type="entry name" value="BETA_LACTAMASE_A"/>
    <property type="match status" value="1"/>
</dbReference>
<reference evidence="2 3" key="1">
    <citation type="submission" date="2019-04" db="EMBL/GenBank/DDBJ databases">
        <title>Streptomyces sp. nov. Bv016 isolated from bark of Buahinia variegata.</title>
        <authorList>
            <person name="Kanchanasin P."/>
            <person name="Tanasupawat S."/>
            <person name="Yuki M."/>
            <person name="Kudo T."/>
        </authorList>
    </citation>
    <scope>NUCLEOTIDE SEQUENCE [LARGE SCALE GENOMIC DNA]</scope>
    <source>
        <strain evidence="2 3">Bv016</strain>
    </source>
</reference>
<dbReference type="SUPFAM" id="SSF56601">
    <property type="entry name" value="beta-lactamase/transpeptidase-like"/>
    <property type="match status" value="1"/>
</dbReference>
<evidence type="ECO:0000313" key="3">
    <source>
        <dbReference type="Proteomes" id="UP000298159"/>
    </source>
</evidence>
<accession>A0A4Z1D972</accession>
<dbReference type="InterPro" id="IPR050789">
    <property type="entry name" value="Diverse_Enzym_Activities"/>
</dbReference>
<proteinExistence type="predicted"/>
<dbReference type="InterPro" id="IPR001466">
    <property type="entry name" value="Beta-lactam-related"/>
</dbReference>
<keyword evidence="3" id="KW-1185">Reference proteome</keyword>
<name>A0A4Z1D972_9ACTN</name>
<protein>
    <submittedName>
        <fullName evidence="2">Class A beta-lactamase-related serine hydrolase</fullName>
    </submittedName>
</protein>
<dbReference type="GO" id="GO:0016787">
    <property type="term" value="F:hydrolase activity"/>
    <property type="evidence" value="ECO:0007669"/>
    <property type="project" value="UniProtKB-KW"/>
</dbReference>
<dbReference type="EMBL" id="SRRT01000003">
    <property type="protein sequence ID" value="TGN78143.1"/>
    <property type="molecule type" value="Genomic_DNA"/>
</dbReference>
<dbReference type="GeneID" id="95448559"/>
<keyword evidence="2" id="KW-0378">Hydrolase</keyword>
<comment type="caution">
    <text evidence="2">The sequence shown here is derived from an EMBL/GenBank/DDBJ whole genome shotgun (WGS) entry which is preliminary data.</text>
</comment>
<dbReference type="InterPro" id="IPR012338">
    <property type="entry name" value="Beta-lactam/transpept-like"/>
</dbReference>
<dbReference type="PANTHER" id="PTHR43283">
    <property type="entry name" value="BETA-LACTAMASE-RELATED"/>
    <property type="match status" value="1"/>
</dbReference>
<dbReference type="PANTHER" id="PTHR43283:SF3">
    <property type="entry name" value="BETA-LACTAMASE FAMILY PROTEIN (AFU_ORTHOLOGUE AFUA_5G07500)"/>
    <property type="match status" value="1"/>
</dbReference>
<sequence>MTALHDTLRRHVDDGSLPGVVGLVARGDEVEAVAVGHTDTGRTVPLERDSLFRLASVTKPVTAAALLMLVDEGLVGLDDPVSRWLPELAAPMVVRTPASPVDDLVPVERPITVEHVLSSRCGWGFPSDFSLPAVAPLFELQRGGFAPHAVPAMDELLAEFAKVPLLHQPGESWLYNTSSDLQGALIARATGQSLPDFLAERIFEPLDMKDTGFSVPERDLHRLPTAYQPDPDGTLKVAETFNDGWDRLPAFPSGAGGLVSTADDYLAFARMLLAGGEAAGEGGGRRLLSPESVARMTSDQLTPAQRESSPLFLEGQGWGYGGSVDIDRTEPWHVPGRYGWVGGTGTAAHLVPATGKVTVLLTQVAMTGPTPPAVVRDFWRVTA</sequence>
<dbReference type="InterPro" id="IPR023650">
    <property type="entry name" value="Beta-lactam_class-A_AS"/>
</dbReference>
<dbReference type="RefSeq" id="WP_135785838.1">
    <property type="nucleotide sequence ID" value="NZ_SRRT01000003.1"/>
</dbReference>
<dbReference type="Pfam" id="PF00144">
    <property type="entry name" value="Beta-lactamase"/>
    <property type="match status" value="1"/>
</dbReference>
<dbReference type="Gene3D" id="3.40.710.10">
    <property type="entry name" value="DD-peptidase/beta-lactamase superfamily"/>
    <property type="match status" value="1"/>
</dbReference>
<dbReference type="AlphaFoldDB" id="A0A4Z1D972"/>
<gene>
    <name evidence="2" type="ORF">E5083_13225</name>
</gene>
<evidence type="ECO:0000313" key="2">
    <source>
        <dbReference type="EMBL" id="TGN78143.1"/>
    </source>
</evidence>
<evidence type="ECO:0000259" key="1">
    <source>
        <dbReference type="Pfam" id="PF00144"/>
    </source>
</evidence>
<organism evidence="2 3">
    <name type="scientific">Streptomyces bauhiniae</name>
    <dbReference type="NCBI Taxonomy" id="2340725"/>
    <lineage>
        <taxon>Bacteria</taxon>
        <taxon>Bacillati</taxon>
        <taxon>Actinomycetota</taxon>
        <taxon>Actinomycetes</taxon>
        <taxon>Kitasatosporales</taxon>
        <taxon>Streptomycetaceae</taxon>
        <taxon>Streptomyces</taxon>
    </lineage>
</organism>